<name>A0A0R3LI41_9BRAD</name>
<dbReference type="InterPro" id="IPR005064">
    <property type="entry name" value="BUG"/>
</dbReference>
<dbReference type="OrthoDB" id="7243230at2"/>
<comment type="similarity">
    <text evidence="1">Belongs to the UPF0065 (bug) family.</text>
</comment>
<reference evidence="3 4" key="1">
    <citation type="submission" date="2014-03" db="EMBL/GenBank/DDBJ databases">
        <title>Bradyrhizobium valentinum sp. nov., isolated from effective nodules of Lupinus mariae-josephae, a lupine endemic of basic-lime soils in Eastern Spain.</title>
        <authorList>
            <person name="Duran D."/>
            <person name="Rey L."/>
            <person name="Navarro A."/>
            <person name="Busquets A."/>
            <person name="Imperial J."/>
            <person name="Ruiz-Argueso T."/>
        </authorList>
    </citation>
    <scope>NUCLEOTIDE SEQUENCE [LARGE SCALE GENOMIC DNA]</scope>
    <source>
        <strain evidence="3 4">LmjM3</strain>
    </source>
</reference>
<evidence type="ECO:0008006" key="5">
    <source>
        <dbReference type="Google" id="ProtNLM"/>
    </source>
</evidence>
<evidence type="ECO:0000313" key="4">
    <source>
        <dbReference type="Proteomes" id="UP000051913"/>
    </source>
</evidence>
<evidence type="ECO:0000313" key="3">
    <source>
        <dbReference type="EMBL" id="KRR12782.1"/>
    </source>
</evidence>
<evidence type="ECO:0000256" key="1">
    <source>
        <dbReference type="ARBA" id="ARBA00006987"/>
    </source>
</evidence>
<gene>
    <name evidence="3" type="ORF">CP49_08985</name>
</gene>
<feature type="signal peptide" evidence="2">
    <location>
        <begin position="1"/>
        <end position="28"/>
    </location>
</feature>
<accession>A0A0R3LI41</accession>
<dbReference type="PIRSF" id="PIRSF017082">
    <property type="entry name" value="YflP"/>
    <property type="match status" value="1"/>
</dbReference>
<dbReference type="PANTHER" id="PTHR42928">
    <property type="entry name" value="TRICARBOXYLATE-BINDING PROTEIN"/>
    <property type="match status" value="1"/>
</dbReference>
<comment type="caution">
    <text evidence="3">The sequence shown here is derived from an EMBL/GenBank/DDBJ whole genome shotgun (WGS) entry which is preliminary data.</text>
</comment>
<dbReference type="EMBL" id="LLXX01000025">
    <property type="protein sequence ID" value="KRR12782.1"/>
    <property type="molecule type" value="Genomic_DNA"/>
</dbReference>
<dbReference type="PROSITE" id="PS51318">
    <property type="entry name" value="TAT"/>
    <property type="match status" value="1"/>
</dbReference>
<dbReference type="STRING" id="1518501.CQ10_15245"/>
<protein>
    <recommendedName>
        <fullName evidence="5">ABC transporter substrate-binding protein</fullName>
    </recommendedName>
</protein>
<dbReference type="Gene3D" id="3.40.190.150">
    <property type="entry name" value="Bordetella uptake gene, domain 1"/>
    <property type="match status" value="1"/>
</dbReference>
<proteinExistence type="inferred from homology"/>
<dbReference type="Proteomes" id="UP000051913">
    <property type="component" value="Unassembled WGS sequence"/>
</dbReference>
<dbReference type="PANTHER" id="PTHR42928:SF5">
    <property type="entry name" value="BLR1237 PROTEIN"/>
    <property type="match status" value="1"/>
</dbReference>
<dbReference type="InterPro" id="IPR006311">
    <property type="entry name" value="TAT_signal"/>
</dbReference>
<dbReference type="Gene3D" id="3.40.190.10">
    <property type="entry name" value="Periplasmic binding protein-like II"/>
    <property type="match status" value="1"/>
</dbReference>
<dbReference type="InterPro" id="IPR042100">
    <property type="entry name" value="Bug_dom1"/>
</dbReference>
<evidence type="ECO:0000256" key="2">
    <source>
        <dbReference type="SAM" id="SignalP"/>
    </source>
</evidence>
<keyword evidence="2" id="KW-0732">Signal</keyword>
<dbReference type="RefSeq" id="WP_057848933.1">
    <property type="nucleotide sequence ID" value="NZ_LLXX01000025.1"/>
</dbReference>
<organism evidence="3 4">
    <name type="scientific">Bradyrhizobium valentinum</name>
    <dbReference type="NCBI Taxonomy" id="1518501"/>
    <lineage>
        <taxon>Bacteria</taxon>
        <taxon>Pseudomonadati</taxon>
        <taxon>Pseudomonadota</taxon>
        <taxon>Alphaproteobacteria</taxon>
        <taxon>Hyphomicrobiales</taxon>
        <taxon>Nitrobacteraceae</taxon>
        <taxon>Bradyrhizobium</taxon>
    </lineage>
</organism>
<feature type="chain" id="PRO_5009797087" description="ABC transporter substrate-binding protein" evidence="2">
    <location>
        <begin position="29"/>
        <end position="324"/>
    </location>
</feature>
<dbReference type="AlphaFoldDB" id="A0A0R3LI41"/>
<dbReference type="Pfam" id="PF03401">
    <property type="entry name" value="TctC"/>
    <property type="match status" value="1"/>
</dbReference>
<sequence length="324" mass="34374">MTLLTRRRFSRLAAALPLALSAPHISRAEQPLRMIVVVPAGATMDTIVRVVADKLSPLIGRSVVVEYRAGGTGLVAGSFMKNTPPDGSHIMFSPISVVAFFPFLYASLPYDPERDLTPVCEGAFAANALVASKGTGVATLKDYVEAVRRDPNLGSVGTSSLGGIGAFLVTLLRKTTGADIRLVAYRGGQPLLTDLIGNHVPAGQSVLSDYLDSHRSGLVSILGVTTEQRSKLAPGIPTFKEQGFAELYGQTYMGFFVRGGTAQDLVAQYSAALSKVLAMPDVASRLATLGVEATGGTPEQFAQTLKRERERWEPVAREAGIKLG</sequence>
<keyword evidence="4" id="KW-1185">Reference proteome</keyword>